<proteinExistence type="predicted"/>
<organism evidence="8 9">
    <name type="scientific">Methanoculleus thermophilus</name>
    <dbReference type="NCBI Taxonomy" id="2200"/>
    <lineage>
        <taxon>Archaea</taxon>
        <taxon>Methanobacteriati</taxon>
        <taxon>Methanobacteriota</taxon>
        <taxon>Stenosarchaea group</taxon>
        <taxon>Methanomicrobia</taxon>
        <taxon>Methanomicrobiales</taxon>
        <taxon>Methanomicrobiaceae</taxon>
        <taxon>Methanoculleus</taxon>
    </lineage>
</organism>
<keyword evidence="5 6" id="KW-0472">Membrane</keyword>
<keyword evidence="2" id="KW-1003">Cell membrane</keyword>
<dbReference type="GO" id="GO:0005886">
    <property type="term" value="C:plasma membrane"/>
    <property type="evidence" value="ECO:0007669"/>
    <property type="project" value="UniProtKB-SubCell"/>
</dbReference>
<dbReference type="InterPro" id="IPR023408">
    <property type="entry name" value="MscS_beta-dom_sf"/>
</dbReference>
<dbReference type="PANTHER" id="PTHR30221:SF1">
    <property type="entry name" value="SMALL-CONDUCTANCE MECHANOSENSITIVE CHANNEL"/>
    <property type="match status" value="1"/>
</dbReference>
<feature type="transmembrane region" description="Helical" evidence="6">
    <location>
        <begin position="50"/>
        <end position="69"/>
    </location>
</feature>
<dbReference type="Pfam" id="PF00924">
    <property type="entry name" value="MS_channel_2nd"/>
    <property type="match status" value="1"/>
</dbReference>
<dbReference type="STRING" id="2200.GCA_001571405_01171"/>
<evidence type="ECO:0000256" key="4">
    <source>
        <dbReference type="ARBA" id="ARBA00022989"/>
    </source>
</evidence>
<evidence type="ECO:0000256" key="1">
    <source>
        <dbReference type="ARBA" id="ARBA00004651"/>
    </source>
</evidence>
<dbReference type="Gene3D" id="1.10.287.1260">
    <property type="match status" value="1"/>
</dbReference>
<comment type="subcellular location">
    <subcellularLocation>
        <location evidence="1">Cell membrane</location>
        <topology evidence="1">Multi-pass membrane protein</topology>
    </subcellularLocation>
</comment>
<feature type="transmembrane region" description="Helical" evidence="6">
    <location>
        <begin position="12"/>
        <end position="38"/>
    </location>
</feature>
<sequence length="294" mass="32121">MQSSEPSLIGGGSIGAFFAFILTLIVLLILGNLAYMLLRRALDGRVSPRAAKWTAAILQYAVIIGGGYASARYLLAFDLNAVVASLGIISIVVAVSSTQITQNILAGILITINRPVQLEEWIVVGELPSTGLCRVRDFSFTTTILQGLDGSLILMPNSSIIASKVVNYSRGGLMEIRVSITIPAWADLTRAKEIALSVARDDPRIIQHPNAVEHSIIQDLLNHPYNWRVSSDSTDVADLAPAIHITSVTDGWIKLVIRVWTRKIPQKDDIISRYMREVLRRLSAEEIPVKVDAA</sequence>
<dbReference type="InterPro" id="IPR010920">
    <property type="entry name" value="LSM_dom_sf"/>
</dbReference>
<keyword evidence="3 6" id="KW-0812">Transmembrane</keyword>
<dbReference type="Proteomes" id="UP000326500">
    <property type="component" value="Unassembled WGS sequence"/>
</dbReference>
<feature type="domain" description="Mechanosensitive ion channel MscS" evidence="7">
    <location>
        <begin position="100"/>
        <end position="170"/>
    </location>
</feature>
<evidence type="ECO:0000256" key="6">
    <source>
        <dbReference type="SAM" id="Phobius"/>
    </source>
</evidence>
<keyword evidence="9" id="KW-1185">Reference proteome</keyword>
<dbReference type="InterPro" id="IPR011066">
    <property type="entry name" value="MscS_channel_C_sf"/>
</dbReference>
<evidence type="ECO:0000256" key="2">
    <source>
        <dbReference type="ARBA" id="ARBA00022475"/>
    </source>
</evidence>
<dbReference type="Gene3D" id="3.30.70.100">
    <property type="match status" value="1"/>
</dbReference>
<dbReference type="OrthoDB" id="107693at2157"/>
<dbReference type="InterPro" id="IPR045275">
    <property type="entry name" value="MscS_archaea/bacteria_type"/>
</dbReference>
<accession>A0A1G8XIB7</accession>
<keyword evidence="4 6" id="KW-1133">Transmembrane helix</keyword>
<evidence type="ECO:0000259" key="7">
    <source>
        <dbReference type="Pfam" id="PF00924"/>
    </source>
</evidence>
<dbReference type="AlphaFoldDB" id="A0A1G8XIB7"/>
<reference evidence="8 9" key="1">
    <citation type="submission" date="2016-10" db="EMBL/GenBank/DDBJ databases">
        <authorList>
            <person name="Varghese N."/>
            <person name="Submissions S."/>
        </authorList>
    </citation>
    <scope>NUCLEOTIDE SEQUENCE [LARGE SCALE GENOMIC DNA]</scope>
    <source>
        <strain evidence="8 9">DSM 2373</strain>
    </source>
</reference>
<dbReference type="SUPFAM" id="SSF82689">
    <property type="entry name" value="Mechanosensitive channel protein MscS (YggB), C-terminal domain"/>
    <property type="match status" value="1"/>
</dbReference>
<dbReference type="RefSeq" id="WP_066956750.1">
    <property type="nucleotide sequence ID" value="NZ_BCNX01000006.1"/>
</dbReference>
<evidence type="ECO:0000256" key="3">
    <source>
        <dbReference type="ARBA" id="ARBA00022692"/>
    </source>
</evidence>
<dbReference type="SUPFAM" id="SSF50182">
    <property type="entry name" value="Sm-like ribonucleoproteins"/>
    <property type="match status" value="1"/>
</dbReference>
<evidence type="ECO:0000313" key="8">
    <source>
        <dbReference type="EMBL" id="SDJ89645.1"/>
    </source>
</evidence>
<dbReference type="PANTHER" id="PTHR30221">
    <property type="entry name" value="SMALL-CONDUCTANCE MECHANOSENSITIVE CHANNEL"/>
    <property type="match status" value="1"/>
</dbReference>
<dbReference type="EMBL" id="FNFT01000001">
    <property type="protein sequence ID" value="SDJ89645.1"/>
    <property type="molecule type" value="Genomic_DNA"/>
</dbReference>
<dbReference type="Gene3D" id="2.30.30.60">
    <property type="match status" value="1"/>
</dbReference>
<evidence type="ECO:0000256" key="5">
    <source>
        <dbReference type="ARBA" id="ARBA00023136"/>
    </source>
</evidence>
<dbReference type="InterPro" id="IPR006685">
    <property type="entry name" value="MscS_channel_2nd"/>
</dbReference>
<name>A0A1G8XIB7_9EURY</name>
<evidence type="ECO:0000313" key="9">
    <source>
        <dbReference type="Proteomes" id="UP000326500"/>
    </source>
</evidence>
<gene>
    <name evidence="8" type="ORF">SAMN04488571_101425</name>
</gene>
<dbReference type="GO" id="GO:0008381">
    <property type="term" value="F:mechanosensitive monoatomic ion channel activity"/>
    <property type="evidence" value="ECO:0007669"/>
    <property type="project" value="InterPro"/>
</dbReference>
<protein>
    <submittedName>
        <fullName evidence="8">Mechanosensitive ion channel</fullName>
    </submittedName>
</protein>
<feature type="transmembrane region" description="Helical" evidence="6">
    <location>
        <begin position="75"/>
        <end position="95"/>
    </location>
</feature>